<organism evidence="2 3">
    <name type="scientific">Nephila pilipes</name>
    <name type="common">Giant wood spider</name>
    <name type="synonym">Nephila maculata</name>
    <dbReference type="NCBI Taxonomy" id="299642"/>
    <lineage>
        <taxon>Eukaryota</taxon>
        <taxon>Metazoa</taxon>
        <taxon>Ecdysozoa</taxon>
        <taxon>Arthropoda</taxon>
        <taxon>Chelicerata</taxon>
        <taxon>Arachnida</taxon>
        <taxon>Araneae</taxon>
        <taxon>Araneomorphae</taxon>
        <taxon>Entelegynae</taxon>
        <taxon>Araneoidea</taxon>
        <taxon>Nephilidae</taxon>
        <taxon>Nephila</taxon>
    </lineage>
</organism>
<reference evidence="2" key="1">
    <citation type="submission" date="2020-08" db="EMBL/GenBank/DDBJ databases">
        <title>Multicomponent nature underlies the extraordinary mechanical properties of spider dragline silk.</title>
        <authorList>
            <person name="Kono N."/>
            <person name="Nakamura H."/>
            <person name="Mori M."/>
            <person name="Yoshida Y."/>
            <person name="Ohtoshi R."/>
            <person name="Malay A.D."/>
            <person name="Moran D.A.P."/>
            <person name="Tomita M."/>
            <person name="Numata K."/>
            <person name="Arakawa K."/>
        </authorList>
    </citation>
    <scope>NUCLEOTIDE SEQUENCE</scope>
</reference>
<evidence type="ECO:0000313" key="3">
    <source>
        <dbReference type="Proteomes" id="UP000887013"/>
    </source>
</evidence>
<sequence length="74" mass="8321">MNIGRITNYQEQCRHSLSPKSRRGDLVLPGLLGVKVENKGMVMNCEWALLSTKGITNRSPKSRHPELRFRAATA</sequence>
<feature type="compositionally biased region" description="Basic and acidic residues" evidence="1">
    <location>
        <begin position="63"/>
        <end position="74"/>
    </location>
</feature>
<dbReference type="AlphaFoldDB" id="A0A8X6QYD1"/>
<evidence type="ECO:0000313" key="2">
    <source>
        <dbReference type="EMBL" id="GFU56518.1"/>
    </source>
</evidence>
<comment type="caution">
    <text evidence="2">The sequence shown here is derived from an EMBL/GenBank/DDBJ whole genome shotgun (WGS) entry which is preliminary data.</text>
</comment>
<accession>A0A8X6QYD1</accession>
<keyword evidence="3" id="KW-1185">Reference proteome</keyword>
<evidence type="ECO:0000256" key="1">
    <source>
        <dbReference type="SAM" id="MobiDB-lite"/>
    </source>
</evidence>
<proteinExistence type="predicted"/>
<dbReference type="Proteomes" id="UP000887013">
    <property type="component" value="Unassembled WGS sequence"/>
</dbReference>
<gene>
    <name evidence="2" type="ORF">NPIL_568901</name>
</gene>
<protein>
    <submittedName>
        <fullName evidence="2">Uncharacterized protein</fullName>
    </submittedName>
</protein>
<feature type="region of interest" description="Disordered" evidence="1">
    <location>
        <begin position="55"/>
        <end position="74"/>
    </location>
</feature>
<name>A0A8X6QYD1_NEPPI</name>
<dbReference type="EMBL" id="BMAW01039614">
    <property type="protein sequence ID" value="GFU56518.1"/>
    <property type="molecule type" value="Genomic_DNA"/>
</dbReference>